<gene>
    <name evidence="1" type="ORF">H1191_17405</name>
</gene>
<proteinExistence type="predicted"/>
<dbReference type="Proteomes" id="UP000535491">
    <property type="component" value="Unassembled WGS sequence"/>
</dbReference>
<reference evidence="1 2" key="1">
    <citation type="submission" date="2020-07" db="EMBL/GenBank/DDBJ databases">
        <authorList>
            <person name="Feng H."/>
        </authorList>
    </citation>
    <scope>NUCLEOTIDE SEQUENCE [LARGE SCALE GENOMIC DNA]</scope>
    <source>
        <strain evidence="2">s-10</strain>
    </source>
</reference>
<dbReference type="RefSeq" id="WP_181754137.1">
    <property type="nucleotide sequence ID" value="NZ_JACEIQ010000023.1"/>
</dbReference>
<protein>
    <submittedName>
        <fullName evidence="1">DUF2487 family protein</fullName>
    </submittedName>
</protein>
<organism evidence="1 2">
    <name type="scientific">Paenactinomyces guangxiensis</name>
    <dbReference type="NCBI Taxonomy" id="1490290"/>
    <lineage>
        <taxon>Bacteria</taxon>
        <taxon>Bacillati</taxon>
        <taxon>Bacillota</taxon>
        <taxon>Bacilli</taxon>
        <taxon>Bacillales</taxon>
        <taxon>Thermoactinomycetaceae</taxon>
        <taxon>Paenactinomyces</taxon>
    </lineage>
</organism>
<comment type="caution">
    <text evidence="1">The sequence shown here is derived from an EMBL/GenBank/DDBJ whole genome shotgun (WGS) entry which is preliminary data.</text>
</comment>
<dbReference type="InterPro" id="IPR019615">
    <property type="entry name" value="DUF2487"/>
</dbReference>
<accession>A0A7W1WU28</accession>
<name>A0A7W1WU28_9BACL</name>
<dbReference type="Pfam" id="PF10673">
    <property type="entry name" value="DUF2487"/>
    <property type="match status" value="1"/>
</dbReference>
<evidence type="ECO:0000313" key="2">
    <source>
        <dbReference type="Proteomes" id="UP000535491"/>
    </source>
</evidence>
<dbReference type="EMBL" id="JACEIQ010000023">
    <property type="protein sequence ID" value="MBA4496060.1"/>
    <property type="molecule type" value="Genomic_DNA"/>
</dbReference>
<dbReference type="AlphaFoldDB" id="A0A7W1WU28"/>
<keyword evidence="2" id="KW-1185">Reference proteome</keyword>
<sequence length="152" mass="17608">MRLSTLEISEWRQNAPYIDTLCLPVYSIHIEEKQILDQQGRSVERVARLLEKKLTGRLLLLPAITYTSKDEKVFLSYLNEVIGQLSRSGFYHLILITDERHASLCGNLEIQTDAVQLLCYSLDFGENSTEEQIEQRAEVLYQKVVNMWQNTS</sequence>
<evidence type="ECO:0000313" key="1">
    <source>
        <dbReference type="EMBL" id="MBA4496060.1"/>
    </source>
</evidence>